<evidence type="ECO:0000313" key="1">
    <source>
        <dbReference type="EMBL" id="OGM97336.1"/>
    </source>
</evidence>
<dbReference type="EMBL" id="MGJA01000013">
    <property type="protein sequence ID" value="OGM97336.1"/>
    <property type="molecule type" value="Genomic_DNA"/>
</dbReference>
<sequence>MPLAFYQDSRYFKQMEVHIPNSAFLGNINGFLSTLKLDNPDFLKITANPKWISVHPLILCIIGILGKNIPADKITCELIAAPSGHYLKRMKLFEFMGINPGVKEIVEHEPAGRFIPLTQVKNSNDLDYFLKDLVPLLHFDNDPKHVKSIQHIFSELIRNVLEHSRSSDGAVVCAQYFKKTNKISIGVADMGIGLQKSLSQSYPVKDSIEAINLALTPGVTGTTSKPGGTAQNAGFGLFLIKSIAYTGGNFFNIMSGDKMYKLLQKKKSSFKLSGDPFKDRHSIISIPFWTGVAVGVDISLEKTTEFSSLLDNIHDFYSKEVRGQKKARYKRPKFE</sequence>
<proteinExistence type="predicted"/>
<name>A0A1F8E8Z2_9BACT</name>
<dbReference type="Proteomes" id="UP000178520">
    <property type="component" value="Unassembled WGS sequence"/>
</dbReference>
<dbReference type="STRING" id="1802660.A2735_03130"/>
<dbReference type="AlphaFoldDB" id="A0A1F8E8Z2"/>
<evidence type="ECO:0000313" key="2">
    <source>
        <dbReference type="Proteomes" id="UP000178520"/>
    </source>
</evidence>
<dbReference type="InterPro" id="IPR036890">
    <property type="entry name" value="HATPase_C_sf"/>
</dbReference>
<organism evidence="1 2">
    <name type="scientific">Candidatus Yanofskybacteria bacterium RIFCSPHIGHO2_01_FULL_41_21</name>
    <dbReference type="NCBI Taxonomy" id="1802660"/>
    <lineage>
        <taxon>Bacteria</taxon>
        <taxon>Candidatus Yanofskyibacteriota</taxon>
    </lineage>
</organism>
<evidence type="ECO:0008006" key="3">
    <source>
        <dbReference type="Google" id="ProtNLM"/>
    </source>
</evidence>
<gene>
    <name evidence="1" type="ORF">A2735_03130</name>
</gene>
<dbReference type="SUPFAM" id="SSF55874">
    <property type="entry name" value="ATPase domain of HSP90 chaperone/DNA topoisomerase II/histidine kinase"/>
    <property type="match status" value="1"/>
</dbReference>
<accession>A0A1F8E8Z2</accession>
<dbReference type="Gene3D" id="3.30.565.10">
    <property type="entry name" value="Histidine kinase-like ATPase, C-terminal domain"/>
    <property type="match status" value="1"/>
</dbReference>
<comment type="caution">
    <text evidence="1">The sequence shown here is derived from an EMBL/GenBank/DDBJ whole genome shotgun (WGS) entry which is preliminary data.</text>
</comment>
<protein>
    <recommendedName>
        <fullName evidence="3">Histidine kinase/HSP90-like ATPase domain-containing protein</fullName>
    </recommendedName>
</protein>
<reference evidence="1 2" key="1">
    <citation type="journal article" date="2016" name="Nat. Commun.">
        <title>Thousands of microbial genomes shed light on interconnected biogeochemical processes in an aquifer system.</title>
        <authorList>
            <person name="Anantharaman K."/>
            <person name="Brown C.T."/>
            <person name="Hug L.A."/>
            <person name="Sharon I."/>
            <person name="Castelle C.J."/>
            <person name="Probst A.J."/>
            <person name="Thomas B.C."/>
            <person name="Singh A."/>
            <person name="Wilkins M.J."/>
            <person name="Karaoz U."/>
            <person name="Brodie E.L."/>
            <person name="Williams K.H."/>
            <person name="Hubbard S.S."/>
            <person name="Banfield J.F."/>
        </authorList>
    </citation>
    <scope>NUCLEOTIDE SEQUENCE [LARGE SCALE GENOMIC DNA]</scope>
</reference>